<feature type="domain" description="Outer membrane protein beta-barrel" evidence="3">
    <location>
        <begin position="48"/>
        <end position="253"/>
    </location>
</feature>
<dbReference type="Gene3D" id="2.40.160.20">
    <property type="match status" value="1"/>
</dbReference>
<dbReference type="InterPro" id="IPR011250">
    <property type="entry name" value="OMP/PagP_B-barrel"/>
</dbReference>
<comment type="caution">
    <text evidence="4">The sequence shown here is derived from an EMBL/GenBank/DDBJ whole genome shotgun (WGS) entry which is preliminary data.</text>
</comment>
<dbReference type="EMBL" id="JAMXQS010000001">
    <property type="protein sequence ID" value="MCO6048200.1"/>
    <property type="molecule type" value="Genomic_DNA"/>
</dbReference>
<name>A0ABT1C1S2_9HYPH</name>
<dbReference type="Proteomes" id="UP001205906">
    <property type="component" value="Unassembled WGS sequence"/>
</dbReference>
<evidence type="ECO:0000313" key="5">
    <source>
        <dbReference type="Proteomes" id="UP001205906"/>
    </source>
</evidence>
<sequence length="256" mass="27573">MPLKTSLLLLLSSAALLPASLAVGADYDPPVFETAQDAPEYRPVEVGSGWYLRGDVGYQLNETFKTDDHQFSSTFSAGAISVDEDENMFSGSLGIGYHFTDWLRSDVNVGYIAGNDVSASYDDGTIAARGELSNDAWYGLANIYADLGTIAGFTPYVGAGAGVYASKIEGEVGFTNADDPTENSSASIDERRYSAAYSLNAGIAYNFGNNLSADLGYQFLASPQAEYLRLNDVNDVSVEEGVKLHQVRLGLRYDLW</sequence>
<dbReference type="Pfam" id="PF13505">
    <property type="entry name" value="OMP_b-brl"/>
    <property type="match status" value="1"/>
</dbReference>
<dbReference type="InterPro" id="IPR027385">
    <property type="entry name" value="Beta-barrel_OMP"/>
</dbReference>
<evidence type="ECO:0000259" key="3">
    <source>
        <dbReference type="Pfam" id="PF13505"/>
    </source>
</evidence>
<evidence type="ECO:0000256" key="1">
    <source>
        <dbReference type="ARBA" id="ARBA00022729"/>
    </source>
</evidence>
<feature type="chain" id="PRO_5045446082" evidence="2">
    <location>
        <begin position="25"/>
        <end position="256"/>
    </location>
</feature>
<dbReference type="RefSeq" id="WP_252815025.1">
    <property type="nucleotide sequence ID" value="NZ_JAMXQS010000001.1"/>
</dbReference>
<evidence type="ECO:0000256" key="2">
    <source>
        <dbReference type="SAM" id="SignalP"/>
    </source>
</evidence>
<dbReference type="SUPFAM" id="SSF56925">
    <property type="entry name" value="OMPA-like"/>
    <property type="match status" value="1"/>
</dbReference>
<organism evidence="4 5">
    <name type="scientific">Mesorhizobium liriopis</name>
    <dbReference type="NCBI Taxonomy" id="2953882"/>
    <lineage>
        <taxon>Bacteria</taxon>
        <taxon>Pseudomonadati</taxon>
        <taxon>Pseudomonadota</taxon>
        <taxon>Alphaproteobacteria</taxon>
        <taxon>Hyphomicrobiales</taxon>
        <taxon>Phyllobacteriaceae</taxon>
        <taxon>Mesorhizobium</taxon>
    </lineage>
</organism>
<keyword evidence="5" id="KW-1185">Reference proteome</keyword>
<reference evidence="4 5" key="1">
    <citation type="submission" date="2022-06" db="EMBL/GenBank/DDBJ databases">
        <title>Mesorhizobium sp. strain RP14 Genome sequencing and assembly.</title>
        <authorList>
            <person name="Kim I."/>
        </authorList>
    </citation>
    <scope>NUCLEOTIDE SEQUENCE [LARGE SCALE GENOMIC DNA]</scope>
    <source>
        <strain evidence="5">RP14(2022)</strain>
    </source>
</reference>
<keyword evidence="1 2" id="KW-0732">Signal</keyword>
<gene>
    <name evidence="4" type="ORF">NGM99_00150</name>
</gene>
<protein>
    <submittedName>
        <fullName evidence="4">Porin family protein</fullName>
    </submittedName>
</protein>
<accession>A0ABT1C1S2</accession>
<evidence type="ECO:0000313" key="4">
    <source>
        <dbReference type="EMBL" id="MCO6048200.1"/>
    </source>
</evidence>
<proteinExistence type="predicted"/>
<feature type="signal peptide" evidence="2">
    <location>
        <begin position="1"/>
        <end position="24"/>
    </location>
</feature>